<dbReference type="RefSeq" id="WP_344978682.1">
    <property type="nucleotide sequence ID" value="NZ_BAAAVI010000056.1"/>
</dbReference>
<dbReference type="EMBL" id="BAAAVI010000056">
    <property type="protein sequence ID" value="GAA2895706.1"/>
    <property type="molecule type" value="Genomic_DNA"/>
</dbReference>
<evidence type="ECO:0000256" key="1">
    <source>
        <dbReference type="SAM" id="MobiDB-lite"/>
    </source>
</evidence>
<dbReference type="Gene3D" id="3.40.1190.20">
    <property type="match status" value="1"/>
</dbReference>
<protein>
    <recommendedName>
        <fullName evidence="2">Carbohydrate kinase PfkB domain-containing protein</fullName>
    </recommendedName>
</protein>
<evidence type="ECO:0000313" key="4">
    <source>
        <dbReference type="Proteomes" id="UP001500831"/>
    </source>
</evidence>
<evidence type="ECO:0000259" key="2">
    <source>
        <dbReference type="Pfam" id="PF00294"/>
    </source>
</evidence>
<accession>A0ABN3W6R8</accession>
<reference evidence="3 4" key="1">
    <citation type="journal article" date="2019" name="Int. J. Syst. Evol. Microbiol.">
        <title>The Global Catalogue of Microorganisms (GCM) 10K type strain sequencing project: providing services to taxonomists for standard genome sequencing and annotation.</title>
        <authorList>
            <consortium name="The Broad Institute Genomics Platform"/>
            <consortium name="The Broad Institute Genome Sequencing Center for Infectious Disease"/>
            <person name="Wu L."/>
            <person name="Ma J."/>
        </authorList>
    </citation>
    <scope>NUCLEOTIDE SEQUENCE [LARGE SCALE GENOMIC DNA]</scope>
    <source>
        <strain evidence="3 4">JCM 6242</strain>
    </source>
</reference>
<dbReference type="SUPFAM" id="SSF53613">
    <property type="entry name" value="Ribokinase-like"/>
    <property type="match status" value="1"/>
</dbReference>
<feature type="region of interest" description="Disordered" evidence="1">
    <location>
        <begin position="77"/>
        <end position="103"/>
    </location>
</feature>
<name>A0ABN3W6R8_9ACTN</name>
<dbReference type="Pfam" id="PF00294">
    <property type="entry name" value="PfkB"/>
    <property type="match status" value="1"/>
</dbReference>
<dbReference type="InterPro" id="IPR029056">
    <property type="entry name" value="Ribokinase-like"/>
</dbReference>
<evidence type="ECO:0000313" key="3">
    <source>
        <dbReference type="EMBL" id="GAA2895706.1"/>
    </source>
</evidence>
<sequence length="103" mass="11007">MRVCGVGDNVVDRYPDLGVVFPGGGACNVAVHAGRLGADAAYLDSIGGDAAGDLVRHSLASEGVGIRWSRYGRRDEPQRVLRGRHAARRQAGGARRPRTQRSR</sequence>
<dbReference type="Proteomes" id="UP001500831">
    <property type="component" value="Unassembled WGS sequence"/>
</dbReference>
<organism evidence="3 4">
    <name type="scientific">Streptosporangium fragile</name>
    <dbReference type="NCBI Taxonomy" id="46186"/>
    <lineage>
        <taxon>Bacteria</taxon>
        <taxon>Bacillati</taxon>
        <taxon>Actinomycetota</taxon>
        <taxon>Actinomycetes</taxon>
        <taxon>Streptosporangiales</taxon>
        <taxon>Streptosporangiaceae</taxon>
        <taxon>Streptosporangium</taxon>
    </lineage>
</organism>
<dbReference type="PROSITE" id="PS51257">
    <property type="entry name" value="PROKAR_LIPOPROTEIN"/>
    <property type="match status" value="1"/>
</dbReference>
<keyword evidence="4" id="KW-1185">Reference proteome</keyword>
<feature type="domain" description="Carbohydrate kinase PfkB" evidence="2">
    <location>
        <begin position="20"/>
        <end position="69"/>
    </location>
</feature>
<proteinExistence type="predicted"/>
<comment type="caution">
    <text evidence="3">The sequence shown here is derived from an EMBL/GenBank/DDBJ whole genome shotgun (WGS) entry which is preliminary data.</text>
</comment>
<dbReference type="InterPro" id="IPR011611">
    <property type="entry name" value="PfkB_dom"/>
</dbReference>
<gene>
    <name evidence="3" type="ORF">GCM10010517_60520</name>
</gene>